<evidence type="ECO:0000256" key="2">
    <source>
        <dbReference type="ARBA" id="ARBA00022490"/>
    </source>
</evidence>
<dbReference type="Proteomes" id="UP000182658">
    <property type="component" value="Unassembled WGS sequence"/>
</dbReference>
<dbReference type="GO" id="GO:0005634">
    <property type="term" value="C:nucleus"/>
    <property type="evidence" value="ECO:0007669"/>
    <property type="project" value="TreeGrafter"/>
</dbReference>
<evidence type="ECO:0000256" key="1">
    <source>
        <dbReference type="ARBA" id="ARBA00004496"/>
    </source>
</evidence>
<feature type="region of interest" description="Disordered" evidence="5">
    <location>
        <begin position="100"/>
        <end position="119"/>
    </location>
</feature>
<accession>A0A1J7J0S8</accession>
<keyword evidence="3" id="KW-0175">Coiled coil</keyword>
<comment type="subcellular location">
    <subcellularLocation>
        <location evidence="1">Cytoplasm</location>
    </subcellularLocation>
</comment>
<organism evidence="7 8">
    <name type="scientific">Coniochaeta ligniaria NRRL 30616</name>
    <dbReference type="NCBI Taxonomy" id="1408157"/>
    <lineage>
        <taxon>Eukaryota</taxon>
        <taxon>Fungi</taxon>
        <taxon>Dikarya</taxon>
        <taxon>Ascomycota</taxon>
        <taxon>Pezizomycotina</taxon>
        <taxon>Sordariomycetes</taxon>
        <taxon>Sordariomycetidae</taxon>
        <taxon>Coniochaetales</taxon>
        <taxon>Coniochaetaceae</taxon>
        <taxon>Coniochaeta</taxon>
    </lineage>
</organism>
<evidence type="ECO:0000313" key="7">
    <source>
        <dbReference type="EMBL" id="OIW23464.1"/>
    </source>
</evidence>
<feature type="region of interest" description="Disordered" evidence="5">
    <location>
        <begin position="36"/>
        <end position="78"/>
    </location>
</feature>
<sequence length="319" mass="34945">MAQSDLELLLEMGFEKARAELAVKKTGGLQGALTWLEENQDKPLDELQAQASKPAAAAEDDDDDEGAPKIPAVDGENAKSLVCNECGKRFKNEALASYHASKTEHTDFSESTEEIAPLTEEQKAAKLEELRARLAAKRATQAEKDKEEAKRNAKILKKSTKETEDAKEELKRREQLKEVEKKKAEKAADLEAKRRIKAKIEADKEERRRKAEEAKAAREGRAPAQAAPAAAAPAPAASRPAATHNEARLRLQTAGGNVMKTYPADTTLFEVAQALESENQIRVESFTTTFPRKTFTHGVDFGQTLKEAGCVPSAVLIVK</sequence>
<feature type="compositionally biased region" description="Basic and acidic residues" evidence="5">
    <location>
        <begin position="140"/>
        <end position="151"/>
    </location>
</feature>
<dbReference type="GO" id="GO:0032435">
    <property type="term" value="P:negative regulation of proteasomal ubiquitin-dependent protein catabolic process"/>
    <property type="evidence" value="ECO:0007669"/>
    <property type="project" value="TreeGrafter"/>
</dbReference>
<dbReference type="InterPro" id="IPR013087">
    <property type="entry name" value="Znf_C2H2_type"/>
</dbReference>
<keyword evidence="4" id="KW-0863">Zinc-finger</keyword>
<dbReference type="GO" id="GO:0005737">
    <property type="term" value="C:cytoplasm"/>
    <property type="evidence" value="ECO:0007669"/>
    <property type="project" value="UniProtKB-SubCell"/>
</dbReference>
<dbReference type="STRING" id="1408157.A0A1J7J0S8"/>
<gene>
    <name evidence="7" type="ORF">CONLIGDRAFT_649498</name>
</gene>
<keyword evidence="4" id="KW-0479">Metal-binding</keyword>
<feature type="compositionally biased region" description="Basic and acidic residues" evidence="5">
    <location>
        <begin position="159"/>
        <end position="221"/>
    </location>
</feature>
<dbReference type="Gene3D" id="1.10.8.10">
    <property type="entry name" value="DNA helicase RuvA subunit, C-terminal domain"/>
    <property type="match status" value="1"/>
</dbReference>
<evidence type="ECO:0000256" key="3">
    <source>
        <dbReference type="ARBA" id="ARBA00023054"/>
    </source>
</evidence>
<evidence type="ECO:0000256" key="5">
    <source>
        <dbReference type="SAM" id="MobiDB-lite"/>
    </source>
</evidence>
<dbReference type="GO" id="GO:1903094">
    <property type="term" value="P:negative regulation of protein K48-linked deubiquitination"/>
    <property type="evidence" value="ECO:0007669"/>
    <property type="project" value="TreeGrafter"/>
</dbReference>
<dbReference type="Pfam" id="PF00789">
    <property type="entry name" value="UBX"/>
    <property type="match status" value="1"/>
</dbReference>
<keyword evidence="4" id="KW-0862">Zinc</keyword>
<evidence type="ECO:0000313" key="8">
    <source>
        <dbReference type="Proteomes" id="UP000182658"/>
    </source>
</evidence>
<dbReference type="Pfam" id="PF22562">
    <property type="entry name" value="UBA_7"/>
    <property type="match status" value="1"/>
</dbReference>
<reference evidence="7 8" key="1">
    <citation type="submission" date="2016-10" db="EMBL/GenBank/DDBJ databases">
        <title>Draft genome sequence of Coniochaeta ligniaria NRRL30616, a lignocellulolytic fungus for bioabatement of inhibitors in plant biomass hydrolysates.</title>
        <authorList>
            <consortium name="DOE Joint Genome Institute"/>
            <person name="Jimenez D.J."/>
            <person name="Hector R.E."/>
            <person name="Riley R."/>
            <person name="Sun H."/>
            <person name="Grigoriev I.V."/>
            <person name="Van Elsas J.D."/>
            <person name="Nichols N.N."/>
        </authorList>
    </citation>
    <scope>NUCLEOTIDE SEQUENCE [LARGE SCALE GENOMIC DNA]</scope>
    <source>
        <strain evidence="7 8">NRRL 30616</strain>
    </source>
</reference>
<feature type="region of interest" description="Disordered" evidence="5">
    <location>
        <begin position="136"/>
        <end position="244"/>
    </location>
</feature>
<dbReference type="CDD" id="cd01767">
    <property type="entry name" value="UBX"/>
    <property type="match status" value="1"/>
</dbReference>
<dbReference type="InterPro" id="IPR009060">
    <property type="entry name" value="UBA-like_sf"/>
</dbReference>
<dbReference type="PANTHER" id="PTHR46340">
    <property type="entry name" value="UBX DOMAIN-CONTAINING PROTEIN 1"/>
    <property type="match status" value="1"/>
</dbReference>
<proteinExistence type="predicted"/>
<dbReference type="GO" id="GO:0031397">
    <property type="term" value="P:negative regulation of protein ubiquitination"/>
    <property type="evidence" value="ECO:0007669"/>
    <property type="project" value="TreeGrafter"/>
</dbReference>
<dbReference type="InterPro" id="IPR015940">
    <property type="entry name" value="UBA"/>
</dbReference>
<dbReference type="InterPro" id="IPR029071">
    <property type="entry name" value="Ubiquitin-like_domsf"/>
</dbReference>
<dbReference type="SUPFAM" id="SSF54236">
    <property type="entry name" value="Ubiquitin-like"/>
    <property type="match status" value="1"/>
</dbReference>
<dbReference type="PROSITE" id="PS50157">
    <property type="entry name" value="ZINC_FINGER_C2H2_2"/>
    <property type="match status" value="1"/>
</dbReference>
<dbReference type="SUPFAM" id="SSF46934">
    <property type="entry name" value="UBA-like"/>
    <property type="match status" value="1"/>
</dbReference>
<dbReference type="Pfam" id="PF24560">
    <property type="entry name" value="zf-C2H2_OTU1_C"/>
    <property type="match status" value="1"/>
</dbReference>
<name>A0A1J7J0S8_9PEZI</name>
<protein>
    <recommendedName>
        <fullName evidence="6">C2H2-type domain-containing protein</fullName>
    </recommendedName>
</protein>
<keyword evidence="8" id="KW-1185">Reference proteome</keyword>
<dbReference type="InterPro" id="IPR057766">
    <property type="entry name" value="Znf-C2H2_OTU1-like_C"/>
</dbReference>
<feature type="compositionally biased region" description="Low complexity" evidence="5">
    <location>
        <begin position="222"/>
        <end position="242"/>
    </location>
</feature>
<dbReference type="OrthoDB" id="10254930at2759"/>
<evidence type="ECO:0000256" key="4">
    <source>
        <dbReference type="PROSITE-ProRule" id="PRU00042"/>
    </source>
</evidence>
<dbReference type="InterPro" id="IPR001012">
    <property type="entry name" value="UBX_dom"/>
</dbReference>
<dbReference type="AlphaFoldDB" id="A0A1J7J0S8"/>
<dbReference type="EMBL" id="KV875106">
    <property type="protein sequence ID" value="OIW23464.1"/>
    <property type="molecule type" value="Genomic_DNA"/>
</dbReference>
<dbReference type="Gene3D" id="3.10.20.90">
    <property type="entry name" value="Phosphatidylinositol 3-kinase Catalytic Subunit, Chain A, domain 1"/>
    <property type="match status" value="1"/>
</dbReference>
<keyword evidence="2" id="KW-0963">Cytoplasm</keyword>
<dbReference type="GO" id="GO:0008270">
    <property type="term" value="F:zinc ion binding"/>
    <property type="evidence" value="ECO:0007669"/>
    <property type="project" value="UniProtKB-KW"/>
</dbReference>
<dbReference type="InParanoid" id="A0A1J7J0S8"/>
<dbReference type="PANTHER" id="PTHR46340:SF1">
    <property type="entry name" value="UBX DOMAIN-CONTAINING PROTEIN 1"/>
    <property type="match status" value="1"/>
</dbReference>
<dbReference type="GO" id="GO:0036435">
    <property type="term" value="F:K48-linked polyubiquitin modification-dependent protein binding"/>
    <property type="evidence" value="ECO:0007669"/>
    <property type="project" value="TreeGrafter"/>
</dbReference>
<evidence type="ECO:0000259" key="6">
    <source>
        <dbReference type="PROSITE" id="PS50157"/>
    </source>
</evidence>
<dbReference type="PROSITE" id="PS00028">
    <property type="entry name" value="ZINC_FINGER_C2H2_1"/>
    <property type="match status" value="1"/>
</dbReference>
<feature type="domain" description="C2H2-type" evidence="6">
    <location>
        <begin position="81"/>
        <end position="110"/>
    </location>
</feature>